<dbReference type="Proteomes" id="UP001642260">
    <property type="component" value="Unassembled WGS sequence"/>
</dbReference>
<evidence type="ECO:0000313" key="1">
    <source>
        <dbReference type="EMBL" id="CAH8336385.1"/>
    </source>
</evidence>
<comment type="caution">
    <text evidence="1">The sequence shown here is derived from an EMBL/GenBank/DDBJ whole genome shotgun (WGS) entry which is preliminary data.</text>
</comment>
<evidence type="ECO:0000313" key="2">
    <source>
        <dbReference type="Proteomes" id="UP001642260"/>
    </source>
</evidence>
<organism evidence="1 2">
    <name type="scientific">Eruca vesicaria subsp. sativa</name>
    <name type="common">Garden rocket</name>
    <name type="synonym">Eruca sativa</name>
    <dbReference type="NCBI Taxonomy" id="29727"/>
    <lineage>
        <taxon>Eukaryota</taxon>
        <taxon>Viridiplantae</taxon>
        <taxon>Streptophyta</taxon>
        <taxon>Embryophyta</taxon>
        <taxon>Tracheophyta</taxon>
        <taxon>Spermatophyta</taxon>
        <taxon>Magnoliopsida</taxon>
        <taxon>eudicotyledons</taxon>
        <taxon>Gunneridae</taxon>
        <taxon>Pentapetalae</taxon>
        <taxon>rosids</taxon>
        <taxon>malvids</taxon>
        <taxon>Brassicales</taxon>
        <taxon>Brassicaceae</taxon>
        <taxon>Brassiceae</taxon>
        <taxon>Eruca</taxon>
    </lineage>
</organism>
<keyword evidence="2" id="KW-1185">Reference proteome</keyword>
<accession>A0ABC8JP93</accession>
<dbReference type="EMBL" id="CAKOAT010130154">
    <property type="protein sequence ID" value="CAH8336385.1"/>
    <property type="molecule type" value="Genomic_DNA"/>
</dbReference>
<protein>
    <submittedName>
        <fullName evidence="1">Uncharacterized protein</fullName>
    </submittedName>
</protein>
<name>A0ABC8JP93_ERUVS</name>
<proteinExistence type="predicted"/>
<reference evidence="1 2" key="1">
    <citation type="submission" date="2022-03" db="EMBL/GenBank/DDBJ databases">
        <authorList>
            <person name="Macdonald S."/>
            <person name="Ahmed S."/>
            <person name="Newling K."/>
        </authorList>
    </citation>
    <scope>NUCLEOTIDE SEQUENCE [LARGE SCALE GENOMIC DNA]</scope>
</reference>
<sequence length="118" mass="13382">MEKKNSEARGNEFSCISVIGKHNYTTLEKEEVDASVTKVLPQRNVSNVNDASAEKEIMVVDQRKYQTIFHLHNARIGILLDHLNLQNSVNELASHYSIFTRTQGAHKSWLTISSKTNL</sequence>
<gene>
    <name evidence="1" type="ORF">ERUC_LOCUS13799</name>
</gene>
<dbReference type="AlphaFoldDB" id="A0ABC8JP93"/>